<dbReference type="EMBL" id="AWQQ01000007">
    <property type="protein sequence ID" value="PHJ39842.1"/>
    <property type="molecule type" value="Genomic_DNA"/>
</dbReference>
<gene>
    <name evidence="2" type="ORF">P378_01085</name>
</gene>
<accession>A0A2C6MJ17</accession>
<name>A0A2C6MJ17_9FIRM</name>
<reference evidence="2 3" key="1">
    <citation type="submission" date="2013-09" db="EMBL/GenBank/DDBJ databases">
        <title>Biodegradation of hydrocarbons in the deep terrestrial subsurface : characterization of a microbial consortium composed of two Desulfotomaculum species originating from a deep geological formation.</title>
        <authorList>
            <person name="Aullo T."/>
            <person name="Berlendis S."/>
            <person name="Lascourreges J.-F."/>
            <person name="Dessort D."/>
            <person name="Saint-Laurent S."/>
            <person name="Schraauwers B."/>
            <person name="Mas J."/>
            <person name="Magot M."/>
            <person name="Ranchou-Peyruse A."/>
        </authorList>
    </citation>
    <scope>NUCLEOTIDE SEQUENCE [LARGE SCALE GENOMIC DNA]</scope>
    <source>
        <strain evidence="2 3">Bs107</strain>
    </source>
</reference>
<sequence>MVLTALGKTGKLSGIDQIKAFNYINSLKQTHKNSWGQDAGVAWGSRWTTGFEESDTTAQVITALSYFSGANTEGSDVYKVIQDGLTYLKDVQDADTAAIVRTEGDSTFATAETLIALKSVGKTFSQYAGSDSEWVKKSRTKTIAQCLLALNNWNDTTRRDRLANLLIDRQKTADPGKGSFENSVYSDMWAYIALGEAGKIGNLNVDDVKTYILSKQSADGSWGEKFGDTYYPDVMSTAQAIRAITYLPGAASDQQVQAAITRGLAYLKGLQQADGGVYSTWDDPAVDNSELIVTLHRLGKDPAGTDWKSAGGLTPVDYLLNKTMNNDGSFGTSKNVFGATEALAAYRLVTGQGTPGGNSPDPPAQDEYSVGIAVVGRNGELLYGPGSVTVSKNGKWGLTALGALHATGLSYTDDGGFVKSIAGQANSGMNGWMYKVNGTVPMMLASDKAVNKEDKVIWWYSKDMNSPGPTWDSLFENPTVTQPGAVIPANLQEQNKNLPVALQASENALTALEKIEQLLGLKEKTVELGTPGEAVSTVAVVGNEQPLDLVALAAMKKELAQNVVELTQKVTADKGAIITDANAEVALSVPIRALNNDVEITVKK</sequence>
<dbReference type="Pfam" id="PF14478">
    <property type="entry name" value="DUF4430"/>
    <property type="match status" value="1"/>
</dbReference>
<dbReference type="AlphaFoldDB" id="A0A2C6MJ17"/>
<dbReference type="CDD" id="cd00688">
    <property type="entry name" value="ISOPREN_C2_like"/>
    <property type="match status" value="1"/>
</dbReference>
<proteinExistence type="predicted"/>
<dbReference type="Gene3D" id="1.50.10.20">
    <property type="match status" value="2"/>
</dbReference>
<dbReference type="InterPro" id="IPR027954">
    <property type="entry name" value="Transcobalamin-like_C"/>
</dbReference>
<evidence type="ECO:0000259" key="1">
    <source>
        <dbReference type="Pfam" id="PF14478"/>
    </source>
</evidence>
<dbReference type="InterPro" id="IPR008930">
    <property type="entry name" value="Terpenoid_cyclase/PrenylTrfase"/>
</dbReference>
<keyword evidence="3" id="KW-1185">Reference proteome</keyword>
<protein>
    <recommendedName>
        <fullName evidence="1">Transcobalamin-like C-terminal domain-containing protein</fullName>
    </recommendedName>
</protein>
<organism evidence="2 3">
    <name type="scientific">Desulforamulus profundi</name>
    <dbReference type="NCBI Taxonomy" id="1383067"/>
    <lineage>
        <taxon>Bacteria</taxon>
        <taxon>Bacillati</taxon>
        <taxon>Bacillota</taxon>
        <taxon>Clostridia</taxon>
        <taxon>Eubacteriales</taxon>
        <taxon>Peptococcaceae</taxon>
        <taxon>Desulforamulus</taxon>
    </lineage>
</organism>
<evidence type="ECO:0000313" key="2">
    <source>
        <dbReference type="EMBL" id="PHJ39842.1"/>
    </source>
</evidence>
<comment type="caution">
    <text evidence="2">The sequence shown here is derived from an EMBL/GenBank/DDBJ whole genome shotgun (WGS) entry which is preliminary data.</text>
</comment>
<dbReference type="SUPFAM" id="SSF48239">
    <property type="entry name" value="Terpenoid cyclases/Protein prenyltransferases"/>
    <property type="match status" value="1"/>
</dbReference>
<evidence type="ECO:0000313" key="3">
    <source>
        <dbReference type="Proteomes" id="UP000222564"/>
    </source>
</evidence>
<feature type="domain" description="Transcobalamin-like C-terminal" evidence="1">
    <location>
        <begin position="397"/>
        <end position="462"/>
    </location>
</feature>
<dbReference type="Proteomes" id="UP000222564">
    <property type="component" value="Unassembled WGS sequence"/>
</dbReference>